<evidence type="ECO:0000313" key="3">
    <source>
        <dbReference type="EMBL" id="NYI71998.1"/>
    </source>
</evidence>
<dbReference type="GO" id="GO:0003677">
    <property type="term" value="F:DNA binding"/>
    <property type="evidence" value="ECO:0007669"/>
    <property type="project" value="UniProtKB-KW"/>
</dbReference>
<comment type="caution">
    <text evidence="3">The sequence shown here is derived from an EMBL/GenBank/DDBJ whole genome shotgun (WGS) entry which is preliminary data.</text>
</comment>
<evidence type="ECO:0000256" key="1">
    <source>
        <dbReference type="ARBA" id="ARBA00022747"/>
    </source>
</evidence>
<reference evidence="3 4" key="1">
    <citation type="submission" date="2020-07" db="EMBL/GenBank/DDBJ databases">
        <title>Sequencing the genomes of 1000 actinobacteria strains.</title>
        <authorList>
            <person name="Klenk H.-P."/>
        </authorList>
    </citation>
    <scope>NUCLEOTIDE SEQUENCE [LARGE SCALE GENOMIC DNA]</scope>
    <source>
        <strain evidence="3 4">DSM 103164</strain>
    </source>
</reference>
<keyword evidence="1" id="KW-0680">Restriction system</keyword>
<dbReference type="AlphaFoldDB" id="A0A7Z0DB17"/>
<dbReference type="EMBL" id="JACBZS010000001">
    <property type="protein sequence ID" value="NYI71998.1"/>
    <property type="molecule type" value="Genomic_DNA"/>
</dbReference>
<protein>
    <recommendedName>
        <fullName evidence="5">Type I restriction modification DNA specificity domain-containing protein</fullName>
    </recommendedName>
</protein>
<dbReference type="RefSeq" id="WP_179445751.1">
    <property type="nucleotide sequence ID" value="NZ_JACBZS010000001.1"/>
</dbReference>
<proteinExistence type="predicted"/>
<dbReference type="GO" id="GO:0009307">
    <property type="term" value="P:DNA restriction-modification system"/>
    <property type="evidence" value="ECO:0007669"/>
    <property type="project" value="UniProtKB-KW"/>
</dbReference>
<keyword evidence="2" id="KW-0238">DNA-binding</keyword>
<sequence>MDVVKEIEATASKIERYALVEGDLILTEGGDPDKLGRGTVWRGELPLCLHQASKPARSYFMRAAKQTTGIASINMTQLKALPVAVPPRDLQSLYLTRLDQVTAQRTAEQRTSATSEEFFTSLQSCAFRGVL</sequence>
<accession>A0A7Z0DB17</accession>
<dbReference type="Proteomes" id="UP000527616">
    <property type="component" value="Unassembled WGS sequence"/>
</dbReference>
<dbReference type="SUPFAM" id="SSF116734">
    <property type="entry name" value="DNA methylase specificity domain"/>
    <property type="match status" value="1"/>
</dbReference>
<evidence type="ECO:0000256" key="2">
    <source>
        <dbReference type="ARBA" id="ARBA00023125"/>
    </source>
</evidence>
<dbReference type="InterPro" id="IPR044946">
    <property type="entry name" value="Restrct_endonuc_typeI_TRD_sf"/>
</dbReference>
<dbReference type="Gene3D" id="3.90.220.20">
    <property type="entry name" value="DNA methylase specificity domains"/>
    <property type="match status" value="1"/>
</dbReference>
<keyword evidence="4" id="KW-1185">Reference proteome</keyword>
<organism evidence="3 4">
    <name type="scientific">Naumannella cuiyingiana</name>
    <dbReference type="NCBI Taxonomy" id="1347891"/>
    <lineage>
        <taxon>Bacteria</taxon>
        <taxon>Bacillati</taxon>
        <taxon>Actinomycetota</taxon>
        <taxon>Actinomycetes</taxon>
        <taxon>Propionibacteriales</taxon>
        <taxon>Propionibacteriaceae</taxon>
        <taxon>Naumannella</taxon>
    </lineage>
</organism>
<gene>
    <name evidence="3" type="ORF">GGQ54_002558</name>
</gene>
<evidence type="ECO:0000313" key="4">
    <source>
        <dbReference type="Proteomes" id="UP000527616"/>
    </source>
</evidence>
<name>A0A7Z0DB17_9ACTN</name>
<evidence type="ECO:0008006" key="5">
    <source>
        <dbReference type="Google" id="ProtNLM"/>
    </source>
</evidence>